<dbReference type="SUPFAM" id="SSF54826">
    <property type="entry name" value="Enolase N-terminal domain-like"/>
    <property type="match status" value="1"/>
</dbReference>
<gene>
    <name evidence="5" type="ORF">GCM10011507_34810</name>
</gene>
<dbReference type="Pfam" id="PF02746">
    <property type="entry name" value="MR_MLE_N"/>
    <property type="match status" value="1"/>
</dbReference>
<dbReference type="Gene3D" id="3.20.20.120">
    <property type="entry name" value="Enolase-like C-terminal domain"/>
    <property type="match status" value="1"/>
</dbReference>
<dbReference type="InterPro" id="IPR046945">
    <property type="entry name" value="RHMD-like"/>
</dbReference>
<dbReference type="SFLD" id="SFLDG00179">
    <property type="entry name" value="mandelate_racemase"/>
    <property type="match status" value="1"/>
</dbReference>
<keyword evidence="3" id="KW-0460">Magnesium</keyword>
<dbReference type="SMART" id="SM00922">
    <property type="entry name" value="MR_MLE"/>
    <property type="match status" value="1"/>
</dbReference>
<dbReference type="GO" id="GO:0016836">
    <property type="term" value="F:hydro-lyase activity"/>
    <property type="evidence" value="ECO:0007669"/>
    <property type="project" value="TreeGrafter"/>
</dbReference>
<sequence>MLMEAKLQKAHVFVYTVPTDAPEADGTFSWDSTTMVLVHLEGGGKRALGYTYADASTARLTETLLQKVVLGRDAFSHGAILQSMWHSVRNLGCSGVAMMAIAAIDNALWDLRARLLDIPLVSLLGRVRDSIPVYGSGGFTSYTDDQLTKQFSGWAEQGFTMMKMKVGTDPARDPHRVLAARHAIGDAPKLFVDANGAYTVAQAIRLAKVFSEEAVVAWFEEPVSSDNLIGLNQIRSRVPAGMDVAAGEYGYTAWYFLHMLDAQAVTVLQADATRCGGISGFLDAASLCWAHNVPLSSHCGPSMHLHVCCAAPRAIHMEFFHDHTRIERMFFDGFCEPKDGCMSPDLSRPGMGLELKEKDAAAYRI</sequence>
<dbReference type="InterPro" id="IPR018110">
    <property type="entry name" value="Mandel_Rmase/mucon_lact_enz_CS"/>
</dbReference>
<reference evidence="5" key="2">
    <citation type="submission" date="2020-09" db="EMBL/GenBank/DDBJ databases">
        <authorList>
            <person name="Sun Q."/>
            <person name="Zhou Y."/>
        </authorList>
    </citation>
    <scope>NUCLEOTIDE SEQUENCE</scope>
    <source>
        <strain evidence="5">CGMCC 1.15447</strain>
    </source>
</reference>
<dbReference type="GO" id="GO:0000287">
    <property type="term" value="F:magnesium ion binding"/>
    <property type="evidence" value="ECO:0007669"/>
    <property type="project" value="TreeGrafter"/>
</dbReference>
<dbReference type="InterPro" id="IPR029065">
    <property type="entry name" value="Enolase_C-like"/>
</dbReference>
<feature type="domain" description="Mandelate racemase/muconate lactonizing enzyme C-terminal" evidence="4">
    <location>
        <begin position="144"/>
        <end position="241"/>
    </location>
</feature>
<dbReference type="InterPro" id="IPR013341">
    <property type="entry name" value="Mandelate_racemase_N_dom"/>
</dbReference>
<dbReference type="PANTHER" id="PTHR13794:SF58">
    <property type="entry name" value="MITOCHONDRIAL ENOLASE SUPERFAMILY MEMBER 1"/>
    <property type="match status" value="1"/>
</dbReference>
<evidence type="ECO:0000313" key="6">
    <source>
        <dbReference type="Proteomes" id="UP000648801"/>
    </source>
</evidence>
<dbReference type="EMBL" id="BMJB01000005">
    <property type="protein sequence ID" value="GGA80612.1"/>
    <property type="molecule type" value="Genomic_DNA"/>
</dbReference>
<evidence type="ECO:0000313" key="5">
    <source>
        <dbReference type="EMBL" id="GGA80612.1"/>
    </source>
</evidence>
<evidence type="ECO:0000259" key="4">
    <source>
        <dbReference type="SMART" id="SM00922"/>
    </source>
</evidence>
<organism evidence="5 6">
    <name type="scientific">Edaphobacter acidisoli</name>
    <dbReference type="NCBI Taxonomy" id="2040573"/>
    <lineage>
        <taxon>Bacteria</taxon>
        <taxon>Pseudomonadati</taxon>
        <taxon>Acidobacteriota</taxon>
        <taxon>Terriglobia</taxon>
        <taxon>Terriglobales</taxon>
        <taxon>Acidobacteriaceae</taxon>
        <taxon>Edaphobacter</taxon>
    </lineage>
</organism>
<comment type="caution">
    <text evidence="5">The sequence shown here is derived from an EMBL/GenBank/DDBJ whole genome shotgun (WGS) entry which is preliminary data.</text>
</comment>
<dbReference type="AlphaFoldDB" id="A0A916S2A2"/>
<protein>
    <submittedName>
        <fullName evidence="5">Mandelate racemase</fullName>
    </submittedName>
</protein>
<dbReference type="GO" id="GO:0009063">
    <property type="term" value="P:amino acid catabolic process"/>
    <property type="evidence" value="ECO:0007669"/>
    <property type="project" value="InterPro"/>
</dbReference>
<dbReference type="PANTHER" id="PTHR13794">
    <property type="entry name" value="ENOLASE SUPERFAMILY, MANDELATE RACEMASE"/>
    <property type="match status" value="1"/>
</dbReference>
<dbReference type="PROSITE" id="PS00908">
    <property type="entry name" value="MR_MLE_1"/>
    <property type="match status" value="1"/>
</dbReference>
<dbReference type="InterPro" id="IPR013342">
    <property type="entry name" value="Mandelate_racemase_C"/>
</dbReference>
<evidence type="ECO:0000256" key="1">
    <source>
        <dbReference type="ARBA" id="ARBA00001946"/>
    </source>
</evidence>
<dbReference type="Gene3D" id="3.30.390.10">
    <property type="entry name" value="Enolase-like, N-terminal domain"/>
    <property type="match status" value="1"/>
</dbReference>
<dbReference type="Proteomes" id="UP000648801">
    <property type="component" value="Unassembled WGS sequence"/>
</dbReference>
<dbReference type="SUPFAM" id="SSF51604">
    <property type="entry name" value="Enolase C-terminal domain-like"/>
    <property type="match status" value="1"/>
</dbReference>
<dbReference type="CDD" id="cd03328">
    <property type="entry name" value="MR_like_3"/>
    <property type="match status" value="1"/>
</dbReference>
<accession>A0A916S2A2</accession>
<dbReference type="RefSeq" id="WP_188760818.1">
    <property type="nucleotide sequence ID" value="NZ_BMJB01000005.1"/>
</dbReference>
<reference evidence="5" key="1">
    <citation type="journal article" date="2014" name="Int. J. Syst. Evol. Microbiol.">
        <title>Complete genome sequence of Corynebacterium casei LMG S-19264T (=DSM 44701T), isolated from a smear-ripened cheese.</title>
        <authorList>
            <consortium name="US DOE Joint Genome Institute (JGI-PGF)"/>
            <person name="Walter F."/>
            <person name="Albersmeier A."/>
            <person name="Kalinowski J."/>
            <person name="Ruckert C."/>
        </authorList>
    </citation>
    <scope>NUCLEOTIDE SEQUENCE</scope>
    <source>
        <strain evidence="5">CGMCC 1.15447</strain>
    </source>
</reference>
<keyword evidence="6" id="KW-1185">Reference proteome</keyword>
<dbReference type="Pfam" id="PF13378">
    <property type="entry name" value="MR_MLE_C"/>
    <property type="match status" value="1"/>
</dbReference>
<dbReference type="SFLD" id="SFLDS00001">
    <property type="entry name" value="Enolase"/>
    <property type="match status" value="1"/>
</dbReference>
<keyword evidence="2" id="KW-0479">Metal-binding</keyword>
<proteinExistence type="predicted"/>
<evidence type="ECO:0000256" key="2">
    <source>
        <dbReference type="ARBA" id="ARBA00022723"/>
    </source>
</evidence>
<dbReference type="InterPro" id="IPR029017">
    <property type="entry name" value="Enolase-like_N"/>
</dbReference>
<name>A0A916S2A2_9BACT</name>
<evidence type="ECO:0000256" key="3">
    <source>
        <dbReference type="ARBA" id="ARBA00022842"/>
    </source>
</evidence>
<dbReference type="InterPro" id="IPR036849">
    <property type="entry name" value="Enolase-like_C_sf"/>
</dbReference>
<dbReference type="GO" id="GO:0016052">
    <property type="term" value="P:carbohydrate catabolic process"/>
    <property type="evidence" value="ECO:0007669"/>
    <property type="project" value="TreeGrafter"/>
</dbReference>
<comment type="cofactor">
    <cofactor evidence="1">
        <name>Mg(2+)</name>
        <dbReference type="ChEBI" id="CHEBI:18420"/>
    </cofactor>
</comment>